<feature type="compositionally biased region" description="Basic residues" evidence="1">
    <location>
        <begin position="182"/>
        <end position="198"/>
    </location>
</feature>
<dbReference type="GeneID" id="63755857"/>
<dbReference type="AlphaFoldDB" id="A0A1L9TFM8"/>
<feature type="region of interest" description="Disordered" evidence="1">
    <location>
        <begin position="1"/>
        <end position="198"/>
    </location>
</feature>
<evidence type="ECO:0000313" key="2">
    <source>
        <dbReference type="EMBL" id="OJJ58236.1"/>
    </source>
</evidence>
<feature type="compositionally biased region" description="Polar residues" evidence="1">
    <location>
        <begin position="8"/>
        <end position="19"/>
    </location>
</feature>
<proteinExistence type="predicted"/>
<reference evidence="3" key="1">
    <citation type="journal article" date="2017" name="Genome Biol.">
        <title>Comparative genomics reveals high biological diversity and specific adaptations in the industrially and medically important fungal genus Aspergillus.</title>
        <authorList>
            <person name="de Vries R.P."/>
            <person name="Riley R."/>
            <person name="Wiebenga A."/>
            <person name="Aguilar-Osorio G."/>
            <person name="Amillis S."/>
            <person name="Uchima C.A."/>
            <person name="Anderluh G."/>
            <person name="Asadollahi M."/>
            <person name="Askin M."/>
            <person name="Barry K."/>
            <person name="Battaglia E."/>
            <person name="Bayram O."/>
            <person name="Benocci T."/>
            <person name="Braus-Stromeyer S.A."/>
            <person name="Caldana C."/>
            <person name="Canovas D."/>
            <person name="Cerqueira G.C."/>
            <person name="Chen F."/>
            <person name="Chen W."/>
            <person name="Choi C."/>
            <person name="Clum A."/>
            <person name="Dos Santos R.A."/>
            <person name="Damasio A.R."/>
            <person name="Diallinas G."/>
            <person name="Emri T."/>
            <person name="Fekete E."/>
            <person name="Flipphi M."/>
            <person name="Freyberg S."/>
            <person name="Gallo A."/>
            <person name="Gournas C."/>
            <person name="Habgood R."/>
            <person name="Hainaut M."/>
            <person name="Harispe M.L."/>
            <person name="Henrissat B."/>
            <person name="Hilden K.S."/>
            <person name="Hope R."/>
            <person name="Hossain A."/>
            <person name="Karabika E."/>
            <person name="Karaffa L."/>
            <person name="Karanyi Z."/>
            <person name="Krasevec N."/>
            <person name="Kuo A."/>
            <person name="Kusch H."/>
            <person name="LaButti K."/>
            <person name="Lagendijk E.L."/>
            <person name="Lapidus A."/>
            <person name="Levasseur A."/>
            <person name="Lindquist E."/>
            <person name="Lipzen A."/>
            <person name="Logrieco A.F."/>
            <person name="MacCabe A."/>
            <person name="Maekelae M.R."/>
            <person name="Malavazi I."/>
            <person name="Melin P."/>
            <person name="Meyer V."/>
            <person name="Mielnichuk N."/>
            <person name="Miskei M."/>
            <person name="Molnar A.P."/>
            <person name="Mule G."/>
            <person name="Ngan C.Y."/>
            <person name="Orejas M."/>
            <person name="Orosz E."/>
            <person name="Ouedraogo J.P."/>
            <person name="Overkamp K.M."/>
            <person name="Park H.-S."/>
            <person name="Perrone G."/>
            <person name="Piumi F."/>
            <person name="Punt P.J."/>
            <person name="Ram A.F."/>
            <person name="Ramon A."/>
            <person name="Rauscher S."/>
            <person name="Record E."/>
            <person name="Riano-Pachon D.M."/>
            <person name="Robert V."/>
            <person name="Roehrig J."/>
            <person name="Ruller R."/>
            <person name="Salamov A."/>
            <person name="Salih N.S."/>
            <person name="Samson R.A."/>
            <person name="Sandor E."/>
            <person name="Sanguinetti M."/>
            <person name="Schuetze T."/>
            <person name="Sepcic K."/>
            <person name="Shelest E."/>
            <person name="Sherlock G."/>
            <person name="Sophianopoulou V."/>
            <person name="Squina F.M."/>
            <person name="Sun H."/>
            <person name="Susca A."/>
            <person name="Todd R.B."/>
            <person name="Tsang A."/>
            <person name="Unkles S.E."/>
            <person name="van de Wiele N."/>
            <person name="van Rossen-Uffink D."/>
            <person name="Oliveira J.V."/>
            <person name="Vesth T.C."/>
            <person name="Visser J."/>
            <person name="Yu J.-H."/>
            <person name="Zhou M."/>
            <person name="Andersen M.R."/>
            <person name="Archer D.B."/>
            <person name="Baker S.E."/>
            <person name="Benoit I."/>
            <person name="Brakhage A.A."/>
            <person name="Braus G.H."/>
            <person name="Fischer R."/>
            <person name="Frisvad J.C."/>
            <person name="Goldman G.H."/>
            <person name="Houbraken J."/>
            <person name="Oakley B."/>
            <person name="Pocsi I."/>
            <person name="Scazzocchio C."/>
            <person name="Seiboth B."/>
            <person name="vanKuyk P.A."/>
            <person name="Wortman J."/>
            <person name="Dyer P.S."/>
            <person name="Grigoriev I.V."/>
        </authorList>
    </citation>
    <scope>NUCLEOTIDE SEQUENCE [LARGE SCALE GENOMIC DNA]</scope>
    <source>
        <strain evidence="3">CBS 593.65</strain>
    </source>
</reference>
<dbReference type="EMBL" id="KV878587">
    <property type="protein sequence ID" value="OJJ58236.1"/>
    <property type="molecule type" value="Genomic_DNA"/>
</dbReference>
<dbReference type="VEuPathDB" id="FungiDB:ASPSYDRAFT_1035898"/>
<gene>
    <name evidence="2" type="ORF">ASPSYDRAFT_1035898</name>
</gene>
<dbReference type="OrthoDB" id="10497918at2759"/>
<name>A0A1L9TFM8_9EURO</name>
<evidence type="ECO:0000313" key="3">
    <source>
        <dbReference type="Proteomes" id="UP000184356"/>
    </source>
</evidence>
<feature type="compositionally biased region" description="Basic and acidic residues" evidence="1">
    <location>
        <begin position="29"/>
        <end position="48"/>
    </location>
</feature>
<evidence type="ECO:0000256" key="1">
    <source>
        <dbReference type="SAM" id="MobiDB-lite"/>
    </source>
</evidence>
<sequence length="198" mass="22139">MTMEPNVHSITETPPQLTLRSLLGYSDGSEDRNGESPKRKAKKDDRGPKGIVSVPGPGPALQLDSTPQSLAESEEDNRPEQDPPPSRDSQSEQDIVGEDNPQHTKPYHINMPWVSSRFDKDDYQDQKSSFSDCSNDADDESGPFERGISSGASEKPKQGWNEANWAKQTKRTRKNGSGAKCPAKRKRIGQRRKRHRNQ</sequence>
<organism evidence="2 3">
    <name type="scientific">Aspergillus sydowii CBS 593.65</name>
    <dbReference type="NCBI Taxonomy" id="1036612"/>
    <lineage>
        <taxon>Eukaryota</taxon>
        <taxon>Fungi</taxon>
        <taxon>Dikarya</taxon>
        <taxon>Ascomycota</taxon>
        <taxon>Pezizomycotina</taxon>
        <taxon>Eurotiomycetes</taxon>
        <taxon>Eurotiomycetidae</taxon>
        <taxon>Eurotiales</taxon>
        <taxon>Aspergillaceae</taxon>
        <taxon>Aspergillus</taxon>
        <taxon>Aspergillus subgen. Nidulantes</taxon>
    </lineage>
</organism>
<dbReference type="RefSeq" id="XP_040702042.1">
    <property type="nucleotide sequence ID" value="XM_040839784.1"/>
</dbReference>
<accession>A0A1L9TFM8</accession>
<dbReference type="Proteomes" id="UP000184356">
    <property type="component" value="Unassembled WGS sequence"/>
</dbReference>
<keyword evidence="3" id="KW-1185">Reference proteome</keyword>
<protein>
    <submittedName>
        <fullName evidence="2">Uncharacterized protein</fullName>
    </submittedName>
</protein>